<dbReference type="InterPro" id="IPR018378">
    <property type="entry name" value="C-type_lectin_CS"/>
</dbReference>
<evidence type="ECO:0000256" key="3">
    <source>
        <dbReference type="SAM" id="SignalP"/>
    </source>
</evidence>
<keyword evidence="1" id="KW-0430">Lectin</keyword>
<feature type="chain" id="PRO_5030641719" description="C-type lectin domain-containing protein" evidence="3">
    <location>
        <begin position="21"/>
        <end position="144"/>
    </location>
</feature>
<evidence type="ECO:0000256" key="1">
    <source>
        <dbReference type="ARBA" id="ARBA00022734"/>
    </source>
</evidence>
<evidence type="ECO:0000256" key="2">
    <source>
        <dbReference type="ARBA" id="ARBA00023157"/>
    </source>
</evidence>
<dbReference type="InParanoid" id="A0A7N5P5B2"/>
<dbReference type="InterPro" id="IPR016186">
    <property type="entry name" value="C-type_lectin-like/link_sf"/>
</dbReference>
<dbReference type="SUPFAM" id="SSF56436">
    <property type="entry name" value="C-type lectin-like"/>
    <property type="match status" value="1"/>
</dbReference>
<sequence length="144" mass="16315">MARFSLGLLACLVLGPFAASAQVAPCPSGWLSHNGHCYGYFAQELSWQQAETFCQSHNGHLASILSQGEHQAVADFLKGAQWWEQEDVWLGLFLPPHSQTWAWADGSLHFRRNWEHCAAMDDSYGFMLWDDESCHDRNPFLCKV</sequence>
<dbReference type="InterPro" id="IPR001304">
    <property type="entry name" value="C-type_lectin-like"/>
</dbReference>
<keyword evidence="6" id="KW-1185">Reference proteome</keyword>
<dbReference type="Ensembl" id="ENSAMET00000044170.1">
    <property type="protein sequence ID" value="ENSAMEP00000031081.1"/>
    <property type="gene ID" value="ENSAMEG00000028455.1"/>
</dbReference>
<dbReference type="Pfam" id="PF00059">
    <property type="entry name" value="Lectin_C"/>
    <property type="match status" value="1"/>
</dbReference>
<feature type="signal peptide" evidence="3">
    <location>
        <begin position="1"/>
        <end position="20"/>
    </location>
</feature>
<proteinExistence type="predicted"/>
<dbReference type="Gene3D" id="3.10.100.10">
    <property type="entry name" value="Mannose-Binding Protein A, subunit A"/>
    <property type="match status" value="1"/>
</dbReference>
<reference evidence="5" key="2">
    <citation type="submission" date="2025-08" db="UniProtKB">
        <authorList>
            <consortium name="Ensembl"/>
        </authorList>
    </citation>
    <scope>IDENTIFICATION</scope>
</reference>
<organism evidence="5 6">
    <name type="scientific">Ailuropoda melanoleuca</name>
    <name type="common">Giant panda</name>
    <dbReference type="NCBI Taxonomy" id="9646"/>
    <lineage>
        <taxon>Eukaryota</taxon>
        <taxon>Metazoa</taxon>
        <taxon>Chordata</taxon>
        <taxon>Craniata</taxon>
        <taxon>Vertebrata</taxon>
        <taxon>Euteleostomi</taxon>
        <taxon>Mammalia</taxon>
        <taxon>Eutheria</taxon>
        <taxon>Laurasiatheria</taxon>
        <taxon>Carnivora</taxon>
        <taxon>Caniformia</taxon>
        <taxon>Ursidae</taxon>
        <taxon>Ailuropoda</taxon>
    </lineage>
</organism>
<dbReference type="AlphaFoldDB" id="A0A7N5P5B2"/>
<evidence type="ECO:0000313" key="5">
    <source>
        <dbReference type="Ensembl" id="ENSAMEP00000031081.1"/>
    </source>
</evidence>
<dbReference type="PRINTS" id="PR01504">
    <property type="entry name" value="PNCREATITSAP"/>
</dbReference>
<evidence type="ECO:0000259" key="4">
    <source>
        <dbReference type="PROSITE" id="PS50041"/>
    </source>
</evidence>
<dbReference type="GO" id="GO:0030246">
    <property type="term" value="F:carbohydrate binding"/>
    <property type="evidence" value="ECO:0007669"/>
    <property type="project" value="UniProtKB-KW"/>
</dbReference>
<feature type="domain" description="C-type lectin" evidence="4">
    <location>
        <begin position="33"/>
        <end position="143"/>
    </location>
</feature>
<keyword evidence="3" id="KW-0732">Signal</keyword>
<reference evidence="5" key="3">
    <citation type="submission" date="2025-09" db="UniProtKB">
        <authorList>
            <consortium name="Ensembl"/>
        </authorList>
    </citation>
    <scope>IDENTIFICATION</scope>
</reference>
<dbReference type="InterPro" id="IPR016187">
    <property type="entry name" value="CTDL_fold"/>
</dbReference>
<dbReference type="SMART" id="SM00034">
    <property type="entry name" value="CLECT"/>
    <property type="match status" value="1"/>
</dbReference>
<name>A0A7N5P5B2_AILME</name>
<dbReference type="PROSITE" id="PS00615">
    <property type="entry name" value="C_TYPE_LECTIN_1"/>
    <property type="match status" value="1"/>
</dbReference>
<evidence type="ECO:0000313" key="6">
    <source>
        <dbReference type="Proteomes" id="UP000008912"/>
    </source>
</evidence>
<keyword evidence="2" id="KW-1015">Disulfide bond</keyword>
<dbReference type="PANTHER" id="PTHR22803">
    <property type="entry name" value="MANNOSE, PHOSPHOLIPASE, LECTIN RECEPTOR RELATED"/>
    <property type="match status" value="1"/>
</dbReference>
<dbReference type="InterPro" id="IPR050111">
    <property type="entry name" value="C-type_lectin/snaclec_domain"/>
</dbReference>
<dbReference type="Proteomes" id="UP000008912">
    <property type="component" value="Unassembled WGS sequence"/>
</dbReference>
<reference evidence="5 6" key="1">
    <citation type="journal article" date="2010" name="Nature">
        <title>The sequence and de novo assembly of the giant panda genome.</title>
        <authorList>
            <person name="Li R."/>
            <person name="Fan W."/>
            <person name="Tian G."/>
            <person name="Zhu H."/>
            <person name="He L."/>
            <person name="Cai J."/>
            <person name="Huang Q."/>
            <person name="Cai Q."/>
            <person name="Li B."/>
            <person name="Bai Y."/>
            <person name="Zhang Z."/>
            <person name="Zhang Y."/>
            <person name="Wang W."/>
            <person name="Li J."/>
            <person name="Wei F."/>
            <person name="Li H."/>
            <person name="Jian M."/>
            <person name="Li J."/>
            <person name="Zhang Z."/>
            <person name="Nielsen R."/>
            <person name="Li D."/>
            <person name="Gu W."/>
            <person name="Yang Z."/>
            <person name="Xuan Z."/>
            <person name="Ryder O.A."/>
            <person name="Leung F.C."/>
            <person name="Zhou Y."/>
            <person name="Cao J."/>
            <person name="Sun X."/>
            <person name="Fu Y."/>
            <person name="Fang X."/>
            <person name="Guo X."/>
            <person name="Wang B."/>
            <person name="Hou R."/>
            <person name="Shen F."/>
            <person name="Mu B."/>
            <person name="Ni P."/>
            <person name="Lin R."/>
            <person name="Qian W."/>
            <person name="Wang G."/>
            <person name="Yu C."/>
            <person name="Nie W."/>
            <person name="Wang J."/>
            <person name="Wu Z."/>
            <person name="Liang H."/>
            <person name="Min J."/>
            <person name="Wu Q."/>
            <person name="Cheng S."/>
            <person name="Ruan J."/>
            <person name="Wang M."/>
            <person name="Shi Z."/>
            <person name="Wen M."/>
            <person name="Liu B."/>
            <person name="Ren X."/>
            <person name="Zheng H."/>
            <person name="Dong D."/>
            <person name="Cook K."/>
            <person name="Shan G."/>
            <person name="Zhang H."/>
            <person name="Kosiol C."/>
            <person name="Xie X."/>
            <person name="Lu Z."/>
            <person name="Zheng H."/>
            <person name="Li Y."/>
            <person name="Steiner C.C."/>
            <person name="Lam T.T."/>
            <person name="Lin S."/>
            <person name="Zhang Q."/>
            <person name="Li G."/>
            <person name="Tian J."/>
            <person name="Gong T."/>
            <person name="Liu H."/>
            <person name="Zhang D."/>
            <person name="Fang L."/>
            <person name="Ye C."/>
            <person name="Zhang J."/>
            <person name="Hu W."/>
            <person name="Xu A."/>
            <person name="Ren Y."/>
            <person name="Zhang G."/>
            <person name="Bruford M.W."/>
            <person name="Li Q."/>
            <person name="Ma L."/>
            <person name="Guo Y."/>
            <person name="An N."/>
            <person name="Hu Y."/>
            <person name="Zheng Y."/>
            <person name="Shi Y."/>
            <person name="Li Z."/>
            <person name="Liu Q."/>
            <person name="Chen Y."/>
            <person name="Zhao J."/>
            <person name="Qu N."/>
            <person name="Zhao S."/>
            <person name="Tian F."/>
            <person name="Wang X."/>
            <person name="Wang H."/>
            <person name="Xu L."/>
            <person name="Liu X."/>
            <person name="Vinar T."/>
            <person name="Wang Y."/>
            <person name="Lam T.W."/>
            <person name="Yiu S.M."/>
            <person name="Liu S."/>
            <person name="Zhang H."/>
            <person name="Li D."/>
            <person name="Huang Y."/>
            <person name="Wang X."/>
            <person name="Yang G."/>
            <person name="Jiang Z."/>
            <person name="Wang J."/>
            <person name="Qin N."/>
            <person name="Li L."/>
            <person name="Li J."/>
            <person name="Bolund L."/>
            <person name="Kristiansen K."/>
            <person name="Wong G.K."/>
            <person name="Olson M."/>
            <person name="Zhang X."/>
            <person name="Li S."/>
            <person name="Yang H."/>
            <person name="Wang J."/>
            <person name="Wang J."/>
        </authorList>
    </citation>
    <scope>NUCLEOTIDE SEQUENCE [LARGE SCALE GENOMIC DNA]</scope>
</reference>
<dbReference type="PROSITE" id="PS50041">
    <property type="entry name" value="C_TYPE_LECTIN_2"/>
    <property type="match status" value="1"/>
</dbReference>
<protein>
    <recommendedName>
        <fullName evidence="4">C-type lectin domain-containing protein</fullName>
    </recommendedName>
</protein>
<dbReference type="GeneTree" id="ENSGT01030000234937"/>
<accession>A0A7N5P5B2</accession>